<proteinExistence type="predicted"/>
<feature type="coiled-coil region" evidence="1">
    <location>
        <begin position="275"/>
        <end position="302"/>
    </location>
</feature>
<reference evidence="4" key="1">
    <citation type="journal article" date="2020" name="Stud. Mycol.">
        <title>101 Dothideomycetes genomes: a test case for predicting lifestyles and emergence of pathogens.</title>
        <authorList>
            <person name="Haridas S."/>
            <person name="Albert R."/>
            <person name="Binder M."/>
            <person name="Bloem J."/>
            <person name="Labutti K."/>
            <person name="Salamov A."/>
            <person name="Andreopoulos B."/>
            <person name="Baker S."/>
            <person name="Barry K."/>
            <person name="Bills G."/>
            <person name="Bluhm B."/>
            <person name="Cannon C."/>
            <person name="Castanera R."/>
            <person name="Culley D."/>
            <person name="Daum C."/>
            <person name="Ezra D."/>
            <person name="Gonzalez J."/>
            <person name="Henrissat B."/>
            <person name="Kuo A."/>
            <person name="Liang C."/>
            <person name="Lipzen A."/>
            <person name="Lutzoni F."/>
            <person name="Magnuson J."/>
            <person name="Mondo S."/>
            <person name="Nolan M."/>
            <person name="Ohm R."/>
            <person name="Pangilinan J."/>
            <person name="Park H.-J."/>
            <person name="Ramirez L."/>
            <person name="Alfaro M."/>
            <person name="Sun H."/>
            <person name="Tritt A."/>
            <person name="Yoshinaga Y."/>
            <person name="Zwiers L.-H."/>
            <person name="Turgeon B."/>
            <person name="Goodwin S."/>
            <person name="Spatafora J."/>
            <person name="Crous P."/>
            <person name="Grigoriev I."/>
        </authorList>
    </citation>
    <scope>NUCLEOTIDE SEQUENCE</scope>
    <source>
        <strain evidence="4">CBS 113818</strain>
    </source>
</reference>
<evidence type="ECO:0000256" key="1">
    <source>
        <dbReference type="SAM" id="Coils"/>
    </source>
</evidence>
<evidence type="ECO:0000313" key="4">
    <source>
        <dbReference type="EMBL" id="KAF2821628.1"/>
    </source>
</evidence>
<gene>
    <name evidence="4" type="ORF">CC86DRAFT_458794</name>
</gene>
<feature type="transmembrane region" description="Helical" evidence="3">
    <location>
        <begin position="151"/>
        <end position="175"/>
    </location>
</feature>
<sequence>MLRVLLNEMHFEHSHALADELFVDEFRVVSSKPTNLEIPIFDTASAIFPPNLRFVLKDVSLEEKILRENIIKHLGPARAATGFILRDGVDGWVKLVGRVAEEAHRLKVEQHTIPIQTHHDILHQHHHHDAFHLPQCAGRTGLHHLRRWRPFFSVTTCALVALTILCLGAVAFLIYQDGYIKELGALLAHANRPSTFGELANNTLGDYEALRRAHKTSQDTLWRLQADIANGKFTNPKPISERRARGSAIEQCSRVECIQAASDGKDSLRSVIASHNNARNHIVTLERTIDSTNDELQHTNSEQATTIWRLAQDNAKFNHVKEAIHRLKAAGGLMMVVMVLFVGLLSMQFGVDLAELGIDHLKFQTYYSVTESTLCLVFASWVLASSTPGAPSTHRLPHLPPPSSLRRPLAPTSSLRRPLSPSLRWPRVRLLRPLGRSPGYSLGSLLLV</sequence>
<keyword evidence="3" id="KW-0812">Transmembrane</keyword>
<feature type="compositionally biased region" description="Low complexity" evidence="2">
    <location>
        <begin position="404"/>
        <end position="418"/>
    </location>
</feature>
<accession>A0A6A6ZL84</accession>
<protein>
    <submittedName>
        <fullName evidence="4">Uncharacterized protein</fullName>
    </submittedName>
</protein>
<feature type="transmembrane region" description="Helical" evidence="3">
    <location>
        <begin position="329"/>
        <end position="351"/>
    </location>
</feature>
<name>A0A6A6ZL84_9PLEO</name>
<dbReference type="Proteomes" id="UP000799424">
    <property type="component" value="Unassembled WGS sequence"/>
</dbReference>
<organism evidence="4 5">
    <name type="scientific">Ophiobolus disseminans</name>
    <dbReference type="NCBI Taxonomy" id="1469910"/>
    <lineage>
        <taxon>Eukaryota</taxon>
        <taxon>Fungi</taxon>
        <taxon>Dikarya</taxon>
        <taxon>Ascomycota</taxon>
        <taxon>Pezizomycotina</taxon>
        <taxon>Dothideomycetes</taxon>
        <taxon>Pleosporomycetidae</taxon>
        <taxon>Pleosporales</taxon>
        <taxon>Pleosporineae</taxon>
        <taxon>Phaeosphaeriaceae</taxon>
        <taxon>Ophiobolus</taxon>
    </lineage>
</organism>
<feature type="transmembrane region" description="Helical" evidence="3">
    <location>
        <begin position="363"/>
        <end position="384"/>
    </location>
</feature>
<dbReference type="OrthoDB" id="3800576at2759"/>
<feature type="region of interest" description="Disordered" evidence="2">
    <location>
        <begin position="388"/>
        <end position="418"/>
    </location>
</feature>
<keyword evidence="3" id="KW-1133">Transmembrane helix</keyword>
<keyword evidence="5" id="KW-1185">Reference proteome</keyword>
<keyword evidence="3" id="KW-0472">Membrane</keyword>
<evidence type="ECO:0000313" key="5">
    <source>
        <dbReference type="Proteomes" id="UP000799424"/>
    </source>
</evidence>
<keyword evidence="1" id="KW-0175">Coiled coil</keyword>
<evidence type="ECO:0000256" key="2">
    <source>
        <dbReference type="SAM" id="MobiDB-lite"/>
    </source>
</evidence>
<evidence type="ECO:0000256" key="3">
    <source>
        <dbReference type="SAM" id="Phobius"/>
    </source>
</evidence>
<dbReference type="AlphaFoldDB" id="A0A6A6ZL84"/>
<dbReference type="EMBL" id="MU006236">
    <property type="protein sequence ID" value="KAF2821628.1"/>
    <property type="molecule type" value="Genomic_DNA"/>
</dbReference>